<feature type="domain" description="Mur ligase C-terminal" evidence="1">
    <location>
        <begin position="435"/>
        <end position="556"/>
    </location>
</feature>
<keyword evidence="3" id="KW-0436">Ligase</keyword>
<name>A0A167GKB9_9GAMM</name>
<dbReference type="EMBL" id="CP015249">
    <property type="protein sequence ID" value="ANB16655.1"/>
    <property type="molecule type" value="Genomic_DNA"/>
</dbReference>
<reference evidence="3 4" key="1">
    <citation type="submission" date="2016-04" db="EMBL/GenBank/DDBJ databases">
        <title>Complete genome sequence of Dokdonella koreensis DS-123T.</title>
        <authorList>
            <person name="Kim J.F."/>
            <person name="Lee H."/>
            <person name="Kwak M.-J."/>
        </authorList>
    </citation>
    <scope>NUCLEOTIDE SEQUENCE [LARGE SCALE GENOMIC DNA]</scope>
    <source>
        <strain evidence="3 4">DS-123</strain>
    </source>
</reference>
<dbReference type="InterPro" id="IPR004101">
    <property type="entry name" value="Mur_ligase_C"/>
</dbReference>
<evidence type="ECO:0000313" key="4">
    <source>
        <dbReference type="Proteomes" id="UP000076830"/>
    </source>
</evidence>
<dbReference type="PANTHER" id="PTHR23135:SF18">
    <property type="entry name" value="CYANOPHYCIN SYNTHETASE"/>
    <property type="match status" value="1"/>
</dbReference>
<evidence type="ECO:0000313" key="3">
    <source>
        <dbReference type="EMBL" id="ANB16655.1"/>
    </source>
</evidence>
<dbReference type="GO" id="GO:0016881">
    <property type="term" value="F:acid-amino acid ligase activity"/>
    <property type="evidence" value="ECO:0007669"/>
    <property type="project" value="InterPro"/>
</dbReference>
<dbReference type="PANTHER" id="PTHR23135">
    <property type="entry name" value="MUR LIGASE FAMILY MEMBER"/>
    <property type="match status" value="1"/>
</dbReference>
<dbReference type="AlphaFoldDB" id="A0A167GKB9"/>
<evidence type="ECO:0000259" key="1">
    <source>
        <dbReference type="Pfam" id="PF02875"/>
    </source>
</evidence>
<dbReference type="PATRIC" id="fig|1300342.3.peg.608"/>
<organism evidence="3 4">
    <name type="scientific">Dokdonella koreensis DS-123</name>
    <dbReference type="NCBI Taxonomy" id="1300342"/>
    <lineage>
        <taxon>Bacteria</taxon>
        <taxon>Pseudomonadati</taxon>
        <taxon>Pseudomonadota</taxon>
        <taxon>Gammaproteobacteria</taxon>
        <taxon>Lysobacterales</taxon>
        <taxon>Rhodanobacteraceae</taxon>
        <taxon>Dokdonella</taxon>
    </lineage>
</organism>
<dbReference type="STRING" id="1300342.I596_618"/>
<dbReference type="Proteomes" id="UP000076830">
    <property type="component" value="Chromosome"/>
</dbReference>
<dbReference type="InterPro" id="IPR013221">
    <property type="entry name" value="Mur_ligase_cen"/>
</dbReference>
<proteinExistence type="predicted"/>
<sequence>MSEVFDDSRRLTGINLYFPATGAALETVGIAVDASLVLRWQANLAAARQALGWPAEAVVARLHAAGASLAMAAPPDQLYAATEVNEWALEAALGERLPPAARRYAPGHAAAWDPDQALPTLRAAAAAEACPRLAALLRQAAARSLPALLDDDALTLGEGTGGRTWPRPALPAVDEVDWDALAAIPVALVTGSNGKTTTTRLVAAMTAAHGWITGASSTDGVVVAGETIESGDYSGPGGARAVLRDRRVQAAVLETARGGLLRRGLAVAGVQAAIVTNISADHFGEYGIHDLDDLADTKLVVAGALAVGGVLVLNAEDPLLRARAPAGTRRLAWFALDADHPLLAAQRARHLPACGVRAGRLLLSLAGVDHDLGAVDAMPLSVQGHARYNVANITGAALLAALLGVPPATIAAVLARFGGTNTDNAGRLMRWSFGPTQAWLDYAHNPAGLEGLIAVAQAARGPDGRLALVLGQAGNREDADIRALASTAARFAPDLVVLKDIESYLRGRASGQIAAILRDELLQDGLADGAIHTCLDEVEAARVVLRWARPGDALVLPIHDAAARTAVIALLDRLAAEGWRPGRPLPGEAAA</sequence>
<dbReference type="InterPro" id="IPR036565">
    <property type="entry name" value="Mur-like_cat_sf"/>
</dbReference>
<dbReference type="RefSeq" id="WP_067643920.1">
    <property type="nucleotide sequence ID" value="NZ_CP015249.1"/>
</dbReference>
<dbReference type="Gene3D" id="3.90.190.20">
    <property type="entry name" value="Mur ligase, C-terminal domain"/>
    <property type="match status" value="1"/>
</dbReference>
<dbReference type="Pfam" id="PF08245">
    <property type="entry name" value="Mur_ligase_M"/>
    <property type="match status" value="1"/>
</dbReference>
<evidence type="ECO:0000259" key="2">
    <source>
        <dbReference type="Pfam" id="PF08245"/>
    </source>
</evidence>
<protein>
    <submittedName>
        <fullName evidence="3">Mur ligase family protein</fullName>
    </submittedName>
</protein>
<dbReference type="GO" id="GO:0005524">
    <property type="term" value="F:ATP binding"/>
    <property type="evidence" value="ECO:0007669"/>
    <property type="project" value="InterPro"/>
</dbReference>
<dbReference type="Pfam" id="PF02875">
    <property type="entry name" value="Mur_ligase_C"/>
    <property type="match status" value="1"/>
</dbReference>
<dbReference type="InterPro" id="IPR036615">
    <property type="entry name" value="Mur_ligase_C_dom_sf"/>
</dbReference>
<feature type="domain" description="Mur ligase central" evidence="2">
    <location>
        <begin position="189"/>
        <end position="398"/>
    </location>
</feature>
<dbReference type="OrthoDB" id="9803907at2"/>
<keyword evidence="4" id="KW-1185">Reference proteome</keyword>
<dbReference type="Gene3D" id="3.40.1190.10">
    <property type="entry name" value="Mur-like, catalytic domain"/>
    <property type="match status" value="1"/>
</dbReference>
<gene>
    <name evidence="3" type="ORF">I596_618</name>
</gene>
<accession>A0A167GKB9</accession>
<dbReference type="KEGG" id="dko:I596_618"/>
<dbReference type="SUPFAM" id="SSF53623">
    <property type="entry name" value="MurD-like peptide ligases, catalytic domain"/>
    <property type="match status" value="1"/>
</dbReference>
<dbReference type="SUPFAM" id="SSF53244">
    <property type="entry name" value="MurD-like peptide ligases, peptide-binding domain"/>
    <property type="match status" value="1"/>
</dbReference>